<keyword evidence="8 10" id="KW-1133">Transmembrane helix</keyword>
<dbReference type="CDD" id="cd06261">
    <property type="entry name" value="TM_PBP2"/>
    <property type="match status" value="1"/>
</dbReference>
<dbReference type="EMBL" id="LR134162">
    <property type="protein sequence ID" value="VEB06275.1"/>
    <property type="molecule type" value="Genomic_DNA"/>
</dbReference>
<dbReference type="PANTHER" id="PTHR30614:SF35">
    <property type="entry name" value="ABC TRANSPORTER PERMEASE PROTEIN"/>
    <property type="match status" value="1"/>
</dbReference>
<feature type="domain" description="ABC transmembrane type-1" evidence="11">
    <location>
        <begin position="18"/>
        <end position="206"/>
    </location>
</feature>
<dbReference type="PROSITE" id="PS50928">
    <property type="entry name" value="ABC_TM1"/>
    <property type="match status" value="1"/>
</dbReference>
<evidence type="ECO:0000313" key="13">
    <source>
        <dbReference type="Proteomes" id="UP000282433"/>
    </source>
</evidence>
<keyword evidence="5" id="KW-0997">Cell inner membrane</keyword>
<evidence type="ECO:0000256" key="2">
    <source>
        <dbReference type="ARBA" id="ARBA00010072"/>
    </source>
</evidence>
<dbReference type="GO" id="GO:0022857">
    <property type="term" value="F:transmembrane transporter activity"/>
    <property type="evidence" value="ECO:0007669"/>
    <property type="project" value="InterPro"/>
</dbReference>
<proteinExistence type="inferred from homology"/>
<sequence length="226" mass="25265">MNQWGVIWSVRDSFIAGLFATLELFITAALAALIIGIALCYFSEYQKKVINRIIIGFVSLMRAIPFLILAYLLYYGLPQLGISMEPWTAGLLALIIYHGAYFFEILRSQRRVFSGGYIEAAIAQGFSRYAIFRRIILPNIVSSALPLIGNQLIICLKDTAFLSIITVQEITAAANSVQATYFIPFNAFIVAIGLYWAISILLELLIKRLTAWGSQKRNEPCLSLLP</sequence>
<feature type="transmembrane region" description="Helical" evidence="10">
    <location>
        <begin position="86"/>
        <end position="103"/>
    </location>
</feature>
<dbReference type="Pfam" id="PF00528">
    <property type="entry name" value="BPD_transp_1"/>
    <property type="match status" value="1"/>
</dbReference>
<dbReference type="SUPFAM" id="SSF161098">
    <property type="entry name" value="MetI-like"/>
    <property type="match status" value="1"/>
</dbReference>
<reference evidence="12 13" key="1">
    <citation type="submission" date="2018-12" db="EMBL/GenBank/DDBJ databases">
        <authorList>
            <consortium name="Pathogen Informatics"/>
        </authorList>
    </citation>
    <scope>NUCLEOTIDE SEQUENCE [LARGE SCALE GENOMIC DNA]</scope>
    <source>
        <strain evidence="12 13">NCTC13635</strain>
    </source>
</reference>
<dbReference type="InterPro" id="IPR000515">
    <property type="entry name" value="MetI-like"/>
</dbReference>
<keyword evidence="7" id="KW-0029">Amino-acid transport</keyword>
<dbReference type="Gene3D" id="1.10.3720.10">
    <property type="entry name" value="MetI-like"/>
    <property type="match status" value="1"/>
</dbReference>
<evidence type="ECO:0000256" key="6">
    <source>
        <dbReference type="ARBA" id="ARBA00022692"/>
    </source>
</evidence>
<evidence type="ECO:0000313" key="12">
    <source>
        <dbReference type="EMBL" id="VEB06275.1"/>
    </source>
</evidence>
<evidence type="ECO:0000256" key="8">
    <source>
        <dbReference type="ARBA" id="ARBA00022989"/>
    </source>
</evidence>
<dbReference type="InterPro" id="IPR010065">
    <property type="entry name" value="AA_ABC_transptr_permease_3TM"/>
</dbReference>
<dbReference type="InterPro" id="IPR043429">
    <property type="entry name" value="ArtM/GltK/GlnP/TcyL/YhdX-like"/>
</dbReference>
<evidence type="ECO:0000256" key="9">
    <source>
        <dbReference type="ARBA" id="ARBA00023136"/>
    </source>
</evidence>
<evidence type="ECO:0000256" key="10">
    <source>
        <dbReference type="RuleBase" id="RU363032"/>
    </source>
</evidence>
<comment type="similarity">
    <text evidence="2">Belongs to the binding-protein-dependent transport system permease family. HisMQ subfamily.</text>
</comment>
<gene>
    <name evidence="12" type="primary">hisQ_2</name>
    <name evidence="12" type="ORF">NCTC13635_05874</name>
</gene>
<keyword evidence="4" id="KW-1003">Cell membrane</keyword>
<name>A0A3S4KM67_KLEPN</name>
<comment type="subcellular location">
    <subcellularLocation>
        <location evidence="1">Cell inner membrane</location>
        <topology evidence="1">Multi-pass membrane protein</topology>
    </subcellularLocation>
    <subcellularLocation>
        <location evidence="10">Cell membrane</location>
        <topology evidence="10">Multi-pass membrane protein</topology>
    </subcellularLocation>
</comment>
<evidence type="ECO:0000256" key="5">
    <source>
        <dbReference type="ARBA" id="ARBA00022519"/>
    </source>
</evidence>
<dbReference type="GO" id="GO:0006865">
    <property type="term" value="P:amino acid transport"/>
    <property type="evidence" value="ECO:0007669"/>
    <property type="project" value="UniProtKB-KW"/>
</dbReference>
<dbReference type="GO" id="GO:0043190">
    <property type="term" value="C:ATP-binding cassette (ABC) transporter complex"/>
    <property type="evidence" value="ECO:0007669"/>
    <property type="project" value="InterPro"/>
</dbReference>
<keyword evidence="3 10" id="KW-0813">Transport</keyword>
<organism evidence="12 13">
    <name type="scientific">Klebsiella pneumoniae</name>
    <dbReference type="NCBI Taxonomy" id="573"/>
    <lineage>
        <taxon>Bacteria</taxon>
        <taxon>Pseudomonadati</taxon>
        <taxon>Pseudomonadota</taxon>
        <taxon>Gammaproteobacteria</taxon>
        <taxon>Enterobacterales</taxon>
        <taxon>Enterobacteriaceae</taxon>
        <taxon>Klebsiella/Raoultella group</taxon>
        <taxon>Klebsiella</taxon>
        <taxon>Klebsiella pneumoniae complex</taxon>
    </lineage>
</organism>
<dbReference type="Proteomes" id="UP000282433">
    <property type="component" value="Chromosome"/>
</dbReference>
<feature type="transmembrane region" description="Helical" evidence="10">
    <location>
        <begin position="14"/>
        <end position="41"/>
    </location>
</feature>
<evidence type="ECO:0000259" key="11">
    <source>
        <dbReference type="PROSITE" id="PS50928"/>
    </source>
</evidence>
<feature type="transmembrane region" description="Helical" evidence="10">
    <location>
        <begin position="185"/>
        <end position="206"/>
    </location>
</feature>
<dbReference type="AlphaFoldDB" id="A0A3S4KM67"/>
<keyword evidence="6 10" id="KW-0812">Transmembrane</keyword>
<dbReference type="InterPro" id="IPR035906">
    <property type="entry name" value="MetI-like_sf"/>
</dbReference>
<evidence type="ECO:0000256" key="7">
    <source>
        <dbReference type="ARBA" id="ARBA00022970"/>
    </source>
</evidence>
<dbReference type="NCBIfam" id="TIGR01726">
    <property type="entry name" value="HEQRo_perm_3TM"/>
    <property type="match status" value="1"/>
</dbReference>
<accession>A0A3S4KM67</accession>
<evidence type="ECO:0000256" key="3">
    <source>
        <dbReference type="ARBA" id="ARBA00022448"/>
    </source>
</evidence>
<evidence type="ECO:0000256" key="1">
    <source>
        <dbReference type="ARBA" id="ARBA00004429"/>
    </source>
</evidence>
<evidence type="ECO:0000256" key="4">
    <source>
        <dbReference type="ARBA" id="ARBA00022475"/>
    </source>
</evidence>
<keyword evidence="9 10" id="KW-0472">Membrane</keyword>
<feature type="transmembrane region" description="Helical" evidence="10">
    <location>
        <begin position="135"/>
        <end position="154"/>
    </location>
</feature>
<feature type="transmembrane region" description="Helical" evidence="10">
    <location>
        <begin position="53"/>
        <end position="74"/>
    </location>
</feature>
<dbReference type="PANTHER" id="PTHR30614">
    <property type="entry name" value="MEMBRANE COMPONENT OF AMINO ACID ABC TRANSPORTER"/>
    <property type="match status" value="1"/>
</dbReference>
<protein>
    <submittedName>
        <fullName evidence="12">Amino acid ABC transporter</fullName>
    </submittedName>
</protein>